<keyword evidence="4" id="KW-1185">Reference proteome</keyword>
<dbReference type="Proteomes" id="UP000050277">
    <property type="component" value="Unassembled WGS sequence"/>
</dbReference>
<dbReference type="Gene3D" id="3.40.1050.10">
    <property type="entry name" value="Carbonic anhydrase"/>
    <property type="match status" value="1"/>
</dbReference>
<dbReference type="PANTHER" id="PTHR11002">
    <property type="entry name" value="CARBONIC ANHYDRASE"/>
    <property type="match status" value="1"/>
</dbReference>
<gene>
    <name evidence="3" type="ORF">SE18_20110</name>
</gene>
<evidence type="ECO:0000256" key="2">
    <source>
        <dbReference type="PIRSR" id="PIRSR601765-1"/>
    </source>
</evidence>
<evidence type="ECO:0000256" key="1">
    <source>
        <dbReference type="ARBA" id="ARBA00006217"/>
    </source>
</evidence>
<dbReference type="InterPro" id="IPR036874">
    <property type="entry name" value="Carbonic_anhydrase_sf"/>
</dbReference>
<dbReference type="Pfam" id="PF00484">
    <property type="entry name" value="Pro_CA"/>
    <property type="match status" value="1"/>
</dbReference>
<reference evidence="3 4" key="1">
    <citation type="submission" date="2015-07" db="EMBL/GenBank/DDBJ databases">
        <title>Whole genome sequence of Herpetosiphon geysericola DSM 7119.</title>
        <authorList>
            <person name="Hemp J."/>
            <person name="Ward L.M."/>
            <person name="Pace L.A."/>
            <person name="Fischer W.W."/>
        </authorList>
    </citation>
    <scope>NUCLEOTIDE SEQUENCE [LARGE SCALE GENOMIC DNA]</scope>
    <source>
        <strain evidence="3 4">DSM 7119</strain>
    </source>
</reference>
<feature type="binding site" evidence="2">
    <location>
        <position position="143"/>
    </location>
    <ligand>
        <name>Zn(2+)</name>
        <dbReference type="ChEBI" id="CHEBI:29105"/>
    </ligand>
</feature>
<dbReference type="CDD" id="cd03378">
    <property type="entry name" value="beta_CA_cladeC"/>
    <property type="match status" value="1"/>
</dbReference>
<keyword evidence="2" id="KW-0479">Metal-binding</keyword>
<dbReference type="SMART" id="SM00947">
    <property type="entry name" value="Pro_CA"/>
    <property type="match status" value="1"/>
</dbReference>
<dbReference type="PROSITE" id="PS51257">
    <property type="entry name" value="PROKAR_LIPOPROTEIN"/>
    <property type="match status" value="1"/>
</dbReference>
<proteinExistence type="inferred from homology"/>
<dbReference type="OrthoDB" id="9769739at2"/>
<dbReference type="InterPro" id="IPR001765">
    <property type="entry name" value="Carbonic_anhydrase"/>
</dbReference>
<organism evidence="3 4">
    <name type="scientific">Herpetosiphon geysericola</name>
    <dbReference type="NCBI Taxonomy" id="70996"/>
    <lineage>
        <taxon>Bacteria</taxon>
        <taxon>Bacillati</taxon>
        <taxon>Chloroflexota</taxon>
        <taxon>Chloroflexia</taxon>
        <taxon>Herpetosiphonales</taxon>
        <taxon>Herpetosiphonaceae</taxon>
        <taxon>Herpetosiphon</taxon>
    </lineage>
</organism>
<dbReference type="PROSITE" id="PS51318">
    <property type="entry name" value="TAT"/>
    <property type="match status" value="1"/>
</dbReference>
<dbReference type="InterPro" id="IPR006311">
    <property type="entry name" value="TAT_signal"/>
</dbReference>
<comment type="cofactor">
    <cofactor evidence="2">
        <name>Zn(2+)</name>
        <dbReference type="ChEBI" id="CHEBI:29105"/>
    </cofactor>
    <text evidence="2">Binds 1 zinc ion per subunit.</text>
</comment>
<feature type="binding site" evidence="2">
    <location>
        <position position="90"/>
    </location>
    <ligand>
        <name>Zn(2+)</name>
        <dbReference type="ChEBI" id="CHEBI:29105"/>
    </ligand>
</feature>
<name>A0A0P6XNE2_9CHLR</name>
<dbReference type="EMBL" id="LGKP01000032">
    <property type="protein sequence ID" value="KPL81909.1"/>
    <property type="molecule type" value="Genomic_DNA"/>
</dbReference>
<dbReference type="GO" id="GO:0004089">
    <property type="term" value="F:carbonate dehydratase activity"/>
    <property type="evidence" value="ECO:0007669"/>
    <property type="project" value="InterPro"/>
</dbReference>
<dbReference type="SUPFAM" id="SSF53056">
    <property type="entry name" value="beta-carbonic anhydrase, cab"/>
    <property type="match status" value="1"/>
</dbReference>
<evidence type="ECO:0000313" key="4">
    <source>
        <dbReference type="Proteomes" id="UP000050277"/>
    </source>
</evidence>
<evidence type="ECO:0008006" key="5">
    <source>
        <dbReference type="Google" id="ProtNLM"/>
    </source>
</evidence>
<dbReference type="RefSeq" id="WP_054536257.1">
    <property type="nucleotide sequence ID" value="NZ_LGKP01000032.1"/>
</dbReference>
<sequence length="238" mass="25014">MDLGKLSRRQFLGASGIVTLGLLAGCGAEETLLPAATIEPAEFNADSALQLLKDGNARFVTNRTIDPNQDPNRRSTTAKGQKPFATIVGCVDSRVGPEVVFDRGIGDLLVVRTAGHVIDAVEIGSIEFGVAELGTPLVLVLGHQKCGAVNATIESIESNTPAPDQIVSIVEHIRPAFDAVTATDNEPADLLDAVVRENTKLTVAALKAAPLLVELEAAGKVRIIGGYYSLDSGIVEFF</sequence>
<feature type="binding site" evidence="2">
    <location>
        <position position="146"/>
    </location>
    <ligand>
        <name>Zn(2+)</name>
        <dbReference type="ChEBI" id="CHEBI:29105"/>
    </ligand>
</feature>
<dbReference type="PANTHER" id="PTHR11002:SF79">
    <property type="entry name" value="CARBONIC ANHYDRASE 2"/>
    <property type="match status" value="1"/>
</dbReference>
<dbReference type="AlphaFoldDB" id="A0A0P6XNE2"/>
<dbReference type="STRING" id="70996.SE18_20110"/>
<evidence type="ECO:0000313" key="3">
    <source>
        <dbReference type="EMBL" id="KPL81909.1"/>
    </source>
</evidence>
<comment type="similarity">
    <text evidence="1">Belongs to the beta-class carbonic anhydrase family.</text>
</comment>
<feature type="binding site" evidence="2">
    <location>
        <position position="92"/>
    </location>
    <ligand>
        <name>Zn(2+)</name>
        <dbReference type="ChEBI" id="CHEBI:29105"/>
    </ligand>
</feature>
<accession>A0A0P6XNE2</accession>
<keyword evidence="2" id="KW-0862">Zinc</keyword>
<comment type="caution">
    <text evidence="3">The sequence shown here is derived from an EMBL/GenBank/DDBJ whole genome shotgun (WGS) entry which is preliminary data.</text>
</comment>
<protein>
    <recommendedName>
        <fullName evidence="5">Carbonic anhydrase</fullName>
    </recommendedName>
</protein>
<dbReference type="PATRIC" id="fig|70996.4.peg.980"/>
<dbReference type="GO" id="GO:0008270">
    <property type="term" value="F:zinc ion binding"/>
    <property type="evidence" value="ECO:0007669"/>
    <property type="project" value="InterPro"/>
</dbReference>